<evidence type="ECO:0000259" key="1">
    <source>
        <dbReference type="Pfam" id="PF13175"/>
    </source>
</evidence>
<reference evidence="2 3" key="1">
    <citation type="submission" date="2016-10" db="EMBL/GenBank/DDBJ databases">
        <authorList>
            <person name="Varghese N."/>
        </authorList>
    </citation>
    <scope>NUCLEOTIDE SEQUENCE [LARGE SCALE GENOMIC DNA]</scope>
    <source>
        <strain evidence="2 3">KB11</strain>
    </source>
</reference>
<organism evidence="2 3">
    <name type="scientific">Methanobrevibacter smithii</name>
    <dbReference type="NCBI Taxonomy" id="2173"/>
    <lineage>
        <taxon>Archaea</taxon>
        <taxon>Methanobacteriati</taxon>
        <taxon>Methanobacteriota</taxon>
        <taxon>Methanomada group</taxon>
        <taxon>Methanobacteria</taxon>
        <taxon>Methanobacteriales</taxon>
        <taxon>Methanobacteriaceae</taxon>
        <taxon>Methanobrevibacter</taxon>
    </lineage>
</organism>
<dbReference type="Gene3D" id="3.40.50.300">
    <property type="entry name" value="P-loop containing nucleotide triphosphate hydrolases"/>
    <property type="match status" value="2"/>
</dbReference>
<sequence>MENQMLLEISDFGPISEAKIDLKKINVIAGNNGSGKSTSSKLLFCFLTAVSKEGIYLANRSLYDNLIKFILEWNNKLNNKFGSINLPQNSLYNKYLYNNLFELSAQLENIAVNEDFPDKNSFFDKLHEINHLIDLNKNDYDRIERVVKSVLSKEFNSEFRRFDNTLVKFYGNFENCEFFHKILLGGISGASVHNKGELNCLPFENILYIDSTSIFEIPDKQSLISFVLDEENNDFNLPYHVEYLSKLLKKKKRNPDVYDVSNQKIEDIKIRINELIKGNIYFDESENTFKFKTSNNSYSMKNTASGIKQFGVIPLLLENEQLKESSFLIIDEPEVNLHPEWQIRFAEILVLLAKEANIYLYINSHSPHFIEALEVFSAKEGLDGESKFYLSEELENDKFSFREIKRKHLNVLYDNLGRPYDEIDKIRMENVFNGIE</sequence>
<dbReference type="GeneID" id="35118247"/>
<dbReference type="InterPro" id="IPR041685">
    <property type="entry name" value="AAA_GajA/Old/RecF-like"/>
</dbReference>
<dbReference type="InterPro" id="IPR027417">
    <property type="entry name" value="P-loop_NTPase"/>
</dbReference>
<dbReference type="SUPFAM" id="SSF52540">
    <property type="entry name" value="P-loop containing nucleoside triphosphate hydrolases"/>
    <property type="match status" value="1"/>
</dbReference>
<evidence type="ECO:0000313" key="2">
    <source>
        <dbReference type="EMBL" id="ATZ59391.1"/>
    </source>
</evidence>
<dbReference type="EMBL" id="CP017803">
    <property type="protein sequence ID" value="ATZ59391.1"/>
    <property type="molecule type" value="Genomic_DNA"/>
</dbReference>
<dbReference type="Pfam" id="PF13175">
    <property type="entry name" value="AAA_15"/>
    <property type="match status" value="1"/>
</dbReference>
<evidence type="ECO:0000313" key="3">
    <source>
        <dbReference type="Proteomes" id="UP000232133"/>
    </source>
</evidence>
<gene>
    <name evidence="2" type="ORF">BK798_02685</name>
</gene>
<dbReference type="GO" id="GO:0016887">
    <property type="term" value="F:ATP hydrolysis activity"/>
    <property type="evidence" value="ECO:0007669"/>
    <property type="project" value="InterPro"/>
</dbReference>
<dbReference type="Proteomes" id="UP000232133">
    <property type="component" value="Chromosome"/>
</dbReference>
<protein>
    <recommendedName>
        <fullName evidence="1">Endonuclease GajA/Old nuclease/RecF-like AAA domain-containing protein</fullName>
    </recommendedName>
</protein>
<dbReference type="GO" id="GO:0005524">
    <property type="term" value="F:ATP binding"/>
    <property type="evidence" value="ECO:0007669"/>
    <property type="project" value="InterPro"/>
</dbReference>
<name>A0A2H4U5K0_METSM</name>
<dbReference type="AlphaFoldDB" id="A0A2H4U5K0"/>
<proteinExistence type="predicted"/>
<dbReference type="PANTHER" id="PTHR43581">
    <property type="entry name" value="ATP/GTP PHOSPHATASE"/>
    <property type="match status" value="1"/>
</dbReference>
<dbReference type="InterPro" id="IPR051396">
    <property type="entry name" value="Bact_Antivir_Def_Nuclease"/>
</dbReference>
<feature type="domain" description="Endonuclease GajA/Old nuclease/RecF-like AAA" evidence="1">
    <location>
        <begin position="7"/>
        <end position="370"/>
    </location>
</feature>
<accession>A0A2H4U5K0</accession>
<dbReference type="RefSeq" id="WP_100815304.1">
    <property type="nucleotide sequence ID" value="NZ_CP017803.1"/>
</dbReference>
<dbReference type="PANTHER" id="PTHR43581:SF2">
    <property type="entry name" value="EXCINUCLEASE ATPASE SUBUNIT"/>
    <property type="match status" value="1"/>
</dbReference>